<dbReference type="InterPro" id="IPR004320">
    <property type="entry name" value="BPS1_pln"/>
</dbReference>
<dbReference type="GO" id="GO:0048367">
    <property type="term" value="P:shoot system development"/>
    <property type="evidence" value="ECO:0007669"/>
    <property type="project" value="InterPro"/>
</dbReference>
<evidence type="ECO:0000313" key="3">
    <source>
        <dbReference type="Proteomes" id="UP001141806"/>
    </source>
</evidence>
<dbReference type="PANTHER" id="PTHR33070">
    <property type="entry name" value="OS06G0725500 PROTEIN"/>
    <property type="match status" value="1"/>
</dbReference>
<evidence type="ECO:0000313" key="2">
    <source>
        <dbReference type="EMBL" id="KAJ4965453.1"/>
    </source>
</evidence>
<reference evidence="2" key="1">
    <citation type="journal article" date="2023" name="Plant J.">
        <title>The genome of the king protea, Protea cynaroides.</title>
        <authorList>
            <person name="Chang J."/>
            <person name="Duong T.A."/>
            <person name="Schoeman C."/>
            <person name="Ma X."/>
            <person name="Roodt D."/>
            <person name="Barker N."/>
            <person name="Li Z."/>
            <person name="Van de Peer Y."/>
            <person name="Mizrachi E."/>
        </authorList>
    </citation>
    <scope>NUCLEOTIDE SEQUENCE</scope>
    <source>
        <tissue evidence="2">Young leaves</tissue>
    </source>
</reference>
<proteinExistence type="predicted"/>
<feature type="region of interest" description="Disordered" evidence="1">
    <location>
        <begin position="1"/>
        <end position="22"/>
    </location>
</feature>
<dbReference type="Proteomes" id="UP001141806">
    <property type="component" value="Unassembled WGS sequence"/>
</dbReference>
<dbReference type="GO" id="GO:0048364">
    <property type="term" value="P:root development"/>
    <property type="evidence" value="ECO:0007669"/>
    <property type="project" value="InterPro"/>
</dbReference>
<keyword evidence="3" id="KW-1185">Reference proteome</keyword>
<organism evidence="2 3">
    <name type="scientific">Protea cynaroides</name>
    <dbReference type="NCBI Taxonomy" id="273540"/>
    <lineage>
        <taxon>Eukaryota</taxon>
        <taxon>Viridiplantae</taxon>
        <taxon>Streptophyta</taxon>
        <taxon>Embryophyta</taxon>
        <taxon>Tracheophyta</taxon>
        <taxon>Spermatophyta</taxon>
        <taxon>Magnoliopsida</taxon>
        <taxon>Proteales</taxon>
        <taxon>Proteaceae</taxon>
        <taxon>Protea</taxon>
    </lineage>
</organism>
<dbReference type="AlphaFoldDB" id="A0A9Q0K7T3"/>
<gene>
    <name evidence="2" type="ORF">NE237_017302</name>
</gene>
<accession>A0A9Q0K7T3</accession>
<dbReference type="PANTHER" id="PTHR33070:SF129">
    <property type="entry name" value="DUF241 DOMAIN PROTEIN"/>
    <property type="match status" value="1"/>
</dbReference>
<evidence type="ECO:0008006" key="4">
    <source>
        <dbReference type="Google" id="ProtNLM"/>
    </source>
</evidence>
<dbReference type="OrthoDB" id="1701699at2759"/>
<dbReference type="Pfam" id="PF03087">
    <property type="entry name" value="BPS1"/>
    <property type="match status" value="1"/>
</dbReference>
<evidence type="ECO:0000256" key="1">
    <source>
        <dbReference type="SAM" id="MobiDB-lite"/>
    </source>
</evidence>
<protein>
    <recommendedName>
        <fullName evidence="4">DUF241 domain protein</fullName>
    </recommendedName>
</protein>
<comment type="caution">
    <text evidence="2">The sequence shown here is derived from an EMBL/GenBank/DDBJ whole genome shotgun (WGS) entry which is preliminary data.</text>
</comment>
<name>A0A9Q0K7T3_9MAGN</name>
<dbReference type="EMBL" id="JAMYWD010000007">
    <property type="protein sequence ID" value="KAJ4965453.1"/>
    <property type="molecule type" value="Genomic_DNA"/>
</dbReference>
<sequence>MAPSPFHPKASRHARSISLPSRSHPLTLQVEEHLHSLRTSEATSSSLASSSSVCNNLGGLKVLYDIVNDLLHLPLTQQTLAQEQGEDWVDEVLDGSLRLLDMCGTTKDVLSQMKECVAYLQSSLRRIRGESCLANEIEAYTLSRKKVTRGINKCLGDLRKLKKQHTFSSLLDKNHDIVAMVSVLREVESITLSIFESQLLFVSGPKAVSRPNGWSFVSKLMNKKPVECNGKEMERCVFEKVDATIGTLLSHKTHNGLEFRHVEAQKQLETLELSIQYIENGLECIFRSLIQTRVTLLNIFNQ</sequence>